<keyword evidence="3" id="KW-1185">Reference proteome</keyword>
<dbReference type="OrthoDB" id="10404303at2759"/>
<proteinExistence type="predicted"/>
<reference evidence="2 3" key="1">
    <citation type="submission" date="2020-04" db="EMBL/GenBank/DDBJ databases">
        <title>Perkinsus chesapeaki whole genome sequence.</title>
        <authorList>
            <person name="Bogema D.R."/>
        </authorList>
    </citation>
    <scope>NUCLEOTIDE SEQUENCE [LARGE SCALE GENOMIC DNA]</scope>
    <source>
        <strain evidence="2">ATCC PRA-425</strain>
    </source>
</reference>
<evidence type="ECO:0000313" key="2">
    <source>
        <dbReference type="EMBL" id="KAF4659551.1"/>
    </source>
</evidence>
<evidence type="ECO:0000256" key="1">
    <source>
        <dbReference type="SAM" id="MobiDB-lite"/>
    </source>
</evidence>
<accession>A0A7J6LKX1</accession>
<feature type="compositionally biased region" description="Basic and acidic residues" evidence="1">
    <location>
        <begin position="229"/>
        <end position="238"/>
    </location>
</feature>
<comment type="caution">
    <text evidence="2">The sequence shown here is derived from an EMBL/GenBank/DDBJ whole genome shotgun (WGS) entry which is preliminary data.</text>
</comment>
<protein>
    <submittedName>
        <fullName evidence="2">Uncharacterized protein</fullName>
    </submittedName>
</protein>
<dbReference type="EMBL" id="JAAPAO010000448">
    <property type="protein sequence ID" value="KAF4659551.1"/>
    <property type="molecule type" value="Genomic_DNA"/>
</dbReference>
<name>A0A7J6LKX1_PERCH</name>
<organism evidence="2 3">
    <name type="scientific">Perkinsus chesapeaki</name>
    <name type="common">Clam parasite</name>
    <name type="synonym">Perkinsus andrewsi</name>
    <dbReference type="NCBI Taxonomy" id="330153"/>
    <lineage>
        <taxon>Eukaryota</taxon>
        <taxon>Sar</taxon>
        <taxon>Alveolata</taxon>
        <taxon>Perkinsozoa</taxon>
        <taxon>Perkinsea</taxon>
        <taxon>Perkinsida</taxon>
        <taxon>Perkinsidae</taxon>
        <taxon>Perkinsus</taxon>
    </lineage>
</organism>
<dbReference type="AlphaFoldDB" id="A0A7J6LKX1"/>
<evidence type="ECO:0000313" key="3">
    <source>
        <dbReference type="Proteomes" id="UP000591131"/>
    </source>
</evidence>
<sequence>MIQKENNIVDNNTIVIRDSGDNSTNPYTTAISVEVDARKLAEIAAARVRRWRSESCRRERIRKEWIQKQEDKVKERKLNEGERIKQEKREMVIRARQHRREIKEQLVNGSRIRGAAAAAVSLPPANTIRKHATIKERPKWIGLYDGGGMRQPGVVSYGKRVVKSKEEQIERSIEARKRAVNWMKEAEARRRRIAQEQLKRELQIQRLLEEDKAKKRQLLDKSIAERNRARREAFESRQRSRSGSTSLGYRSRGSVSLGRPSKKKIPLPRYKSIERDAAIRKDNEERERKRILMERKIQRGLVPIDHEEIRRHMELVDSIASEATERAKHRTRMRIGEQEGRIDGHNTTTTRRSMAAPIPEGSDAGGYDRGDSSSIRLMRQKSYGAAIQRLASSPPPPQRRGLPKHRIIPPPFKPSGMNPSPLQRRRPLKAYNGGAALEIIELNRKRAISRVREYRVKDSTSPLLLQQQEGEDALLPAIQEDPIIERRLAAIKDANEYINSGVHRRRELAIKKVIRQDKRNNIENRQYNSNNNDNTLPRICNKHEHDITDDERGDMKYMTPAEKANNDRLVVGVF</sequence>
<feature type="region of interest" description="Disordered" evidence="1">
    <location>
        <begin position="229"/>
        <end position="267"/>
    </location>
</feature>
<dbReference type="Proteomes" id="UP000591131">
    <property type="component" value="Unassembled WGS sequence"/>
</dbReference>
<gene>
    <name evidence="2" type="ORF">FOL47_007521</name>
</gene>